<dbReference type="InterPro" id="IPR015216">
    <property type="entry name" value="SANTA"/>
</dbReference>
<organism evidence="3 4">
    <name type="scientific">Tagetes erecta</name>
    <name type="common">African marigold</name>
    <dbReference type="NCBI Taxonomy" id="13708"/>
    <lineage>
        <taxon>Eukaryota</taxon>
        <taxon>Viridiplantae</taxon>
        <taxon>Streptophyta</taxon>
        <taxon>Embryophyta</taxon>
        <taxon>Tracheophyta</taxon>
        <taxon>Spermatophyta</taxon>
        <taxon>Magnoliopsida</taxon>
        <taxon>eudicotyledons</taxon>
        <taxon>Gunneridae</taxon>
        <taxon>Pentapetalae</taxon>
        <taxon>asterids</taxon>
        <taxon>campanulids</taxon>
        <taxon>Asterales</taxon>
        <taxon>Asteraceae</taxon>
        <taxon>Asteroideae</taxon>
        <taxon>Heliantheae alliance</taxon>
        <taxon>Tageteae</taxon>
        <taxon>Tagetes</taxon>
    </lineage>
</organism>
<comment type="caution">
    <text evidence="3">The sequence shown here is derived from an EMBL/GenBank/DDBJ whole genome shotgun (WGS) entry which is preliminary data.</text>
</comment>
<feature type="compositionally biased region" description="Basic and acidic residues" evidence="1">
    <location>
        <begin position="205"/>
        <end position="215"/>
    </location>
</feature>
<accession>A0AAD8L5W7</accession>
<dbReference type="EMBL" id="JAUHHV010000001">
    <property type="protein sequence ID" value="KAK1436280.1"/>
    <property type="molecule type" value="Genomic_DNA"/>
</dbReference>
<evidence type="ECO:0000259" key="2">
    <source>
        <dbReference type="Pfam" id="PF09133"/>
    </source>
</evidence>
<feature type="compositionally biased region" description="Basic residues" evidence="1">
    <location>
        <begin position="272"/>
        <end position="283"/>
    </location>
</feature>
<feature type="domain" description="SANTA" evidence="2">
    <location>
        <begin position="67"/>
        <end position="133"/>
    </location>
</feature>
<feature type="region of interest" description="Disordered" evidence="1">
    <location>
        <begin position="192"/>
        <end position="216"/>
    </location>
</feature>
<evidence type="ECO:0000313" key="3">
    <source>
        <dbReference type="EMBL" id="KAK1436280.1"/>
    </source>
</evidence>
<proteinExistence type="predicted"/>
<dbReference type="InterPro" id="IPR053090">
    <property type="entry name" value="Centromere_KNL-2_homolog"/>
</dbReference>
<feature type="compositionally biased region" description="Polar residues" evidence="1">
    <location>
        <begin position="192"/>
        <end position="204"/>
    </location>
</feature>
<dbReference type="Pfam" id="PF09133">
    <property type="entry name" value="SANTA"/>
    <property type="match status" value="1"/>
</dbReference>
<name>A0AAD8L5W7_TARER</name>
<dbReference type="AlphaFoldDB" id="A0AAD8L5W7"/>
<evidence type="ECO:0000256" key="1">
    <source>
        <dbReference type="SAM" id="MobiDB-lite"/>
    </source>
</evidence>
<keyword evidence="4" id="KW-1185">Reference proteome</keyword>
<evidence type="ECO:0000313" key="4">
    <source>
        <dbReference type="Proteomes" id="UP001229421"/>
    </source>
</evidence>
<reference evidence="3" key="1">
    <citation type="journal article" date="2023" name="bioRxiv">
        <title>Improved chromosome-level genome assembly for marigold (Tagetes erecta).</title>
        <authorList>
            <person name="Jiang F."/>
            <person name="Yuan L."/>
            <person name="Wang S."/>
            <person name="Wang H."/>
            <person name="Xu D."/>
            <person name="Wang A."/>
            <person name="Fan W."/>
        </authorList>
    </citation>
    <scope>NUCLEOTIDE SEQUENCE</scope>
    <source>
        <strain evidence="3">WSJ</strain>
        <tissue evidence="3">Leaf</tissue>
    </source>
</reference>
<protein>
    <recommendedName>
        <fullName evidence="2">SANTA domain-containing protein</fullName>
    </recommendedName>
</protein>
<gene>
    <name evidence="3" type="ORF">QVD17_02059</name>
</gene>
<sequence length="283" mass="31794">MTNLFSESKTPISSSRRKLVFLRKWWLIKVENETKLGVGGLISRETLGTRGMRLLGSASTGKRPNTSANEDEIQVYGSAAIAKRHDSTTIEAVDGIIIQISGFINKLRTLSHGFSPEVCDGFLFGFPCTWEDYASNISQDECANTTKQSLYVSFDDLPVARVRDLLMSESESRALTSIIVRDILKHAEKSLDQSVSPNNVSKNSTETKVDHKQDEVVSVSLSNSTQKVIKEEYKIPVDSHLENCKETEDVCMLDELNDITQEKQSKELARRYPLRSTRKRART</sequence>
<feature type="region of interest" description="Disordered" evidence="1">
    <location>
        <begin position="262"/>
        <end position="283"/>
    </location>
</feature>
<dbReference type="PANTHER" id="PTHR35311">
    <property type="entry name" value="KINETOCHORE-ASSOCIATED PROTEIN KNL-2 HOMOLOG"/>
    <property type="match status" value="1"/>
</dbReference>
<dbReference type="PANTHER" id="PTHR35311:SF1">
    <property type="entry name" value="PROTEIN EMBRYO DEFECTIVE 1674"/>
    <property type="match status" value="1"/>
</dbReference>
<dbReference type="Proteomes" id="UP001229421">
    <property type="component" value="Unassembled WGS sequence"/>
</dbReference>